<sequence length="742" mass="86834">MAGTRYLRTLFYCSIGALLGLISPSLYYGLIPRCQQNTESTMQRRNIKDIAATSKNAALPKKKLLFAGVMTAEKFLDTRAKAVYETWGKIMPGKMMFFASSSSHRDDLPVVSLTGVDDSYPPQRKSMMMLKYMHDNFIDDFEWFLRADDDVYIRTDKMEQFLRQLNSSDDLYIGQAGVGIQKEKGKLGLGLGDNFCMGGPGVIISASTLRKVVPYLEHCLQNLYTTHEDVEVGRCIKKFVGISCTWAFEMQSLFYHNRTGAKAYTTNLDTKAVRNAVTLHPLKRPEFMYRLHTHFMELKIQQTSYDVVVHQRQLDIVEKLLTKDLDKQSDDKLARLKDRKMFNQKMLPKEVPDWEMFTPRKVYSYQTNAPEIGMLNPVKDGLNHVLGQTMSIINKEARKVLHRTLEFKRLNHGYKRYHPRYGMQYMLDLLMKYHRHVGYNRRRMTVHVRHHAYLQQPFTSLMYAEDEQTRVQEPINFLLPLAGRLVQFKRFMGNFERICLHQEEKASLTILYFPDEGHNSTEHKIIFESLKEKYTRANLKWINMEGRFSRALALTVGVAQFDKTSLLFFCDVDLEFDSAFMERCRSNTILDQQIYYPIVFSQFDPEMANYKQEKPESVFYYSKDTGFWRKYAFGITCQYRRDFDLIGGFDTTIQGWGMEDVDLYDRFVLSEKHNVFRAPDPGLVHIYHPVQCDEKIAEKQLKMCYASKAQTYGSQNKIYEVLYDRGYFNQTKSLADDELFFY</sequence>
<evidence type="ECO:0000256" key="1">
    <source>
        <dbReference type="ARBA" id="ARBA00004447"/>
    </source>
</evidence>
<keyword evidence="8 10" id="KW-0472">Membrane</keyword>
<evidence type="ECO:0000256" key="9">
    <source>
        <dbReference type="ARBA" id="ARBA00023180"/>
    </source>
</evidence>
<evidence type="ECO:0000256" key="3">
    <source>
        <dbReference type="ARBA" id="ARBA00022679"/>
    </source>
</evidence>
<evidence type="ECO:0000256" key="6">
    <source>
        <dbReference type="ARBA" id="ARBA00022989"/>
    </source>
</evidence>
<evidence type="ECO:0000256" key="7">
    <source>
        <dbReference type="ARBA" id="ARBA00023034"/>
    </source>
</evidence>
<keyword evidence="9" id="KW-0325">Glycoprotein</keyword>
<comment type="similarity">
    <text evidence="2 10">Belongs to the chondroitin N-acetylgalactosaminyltransferase family.</text>
</comment>
<evidence type="ECO:0000313" key="12">
    <source>
        <dbReference type="Proteomes" id="UP000594262"/>
    </source>
</evidence>
<name>A0A7M5UZW7_9CNID</name>
<evidence type="ECO:0000313" key="11">
    <source>
        <dbReference type="EnsemblMetazoa" id="CLYHEMP000057.1"/>
    </source>
</evidence>
<evidence type="ECO:0000256" key="5">
    <source>
        <dbReference type="ARBA" id="ARBA00022968"/>
    </source>
</evidence>
<dbReference type="FunFam" id="3.90.550.50:FF:000004">
    <property type="entry name" value="Hexosyltransferase"/>
    <property type="match status" value="1"/>
</dbReference>
<keyword evidence="6 10" id="KW-1133">Transmembrane helix</keyword>
<dbReference type="Pfam" id="PF05679">
    <property type="entry name" value="CHGN"/>
    <property type="match status" value="1"/>
</dbReference>
<dbReference type="InterPro" id="IPR051227">
    <property type="entry name" value="CS_glycosyltransferase"/>
</dbReference>
<feature type="transmembrane region" description="Helical" evidence="10">
    <location>
        <begin position="9"/>
        <end position="30"/>
    </location>
</feature>
<accession>A0A7M5UZW7</accession>
<dbReference type="GeneID" id="136813036"/>
<dbReference type="GO" id="GO:0047238">
    <property type="term" value="F:glucuronosyl-N-acetylgalactosaminyl-proteoglycan 4-beta-N-acetylgalactosaminyltransferase activity"/>
    <property type="evidence" value="ECO:0007669"/>
    <property type="project" value="TreeGrafter"/>
</dbReference>
<dbReference type="InterPro" id="IPR029044">
    <property type="entry name" value="Nucleotide-diphossugar_trans"/>
</dbReference>
<keyword evidence="12" id="KW-1185">Reference proteome</keyword>
<reference evidence="11" key="1">
    <citation type="submission" date="2021-01" db="UniProtKB">
        <authorList>
            <consortium name="EnsemblMetazoa"/>
        </authorList>
    </citation>
    <scope>IDENTIFICATION</scope>
</reference>
<evidence type="ECO:0000256" key="2">
    <source>
        <dbReference type="ARBA" id="ARBA00009239"/>
    </source>
</evidence>
<dbReference type="PANTHER" id="PTHR12369:SF11">
    <property type="entry name" value="HEXOSYLTRANSFERASE"/>
    <property type="match status" value="1"/>
</dbReference>
<keyword evidence="3 10" id="KW-0808">Transferase</keyword>
<dbReference type="EnsemblMetazoa" id="CLYHEMT000057.1">
    <property type="protein sequence ID" value="CLYHEMP000057.1"/>
    <property type="gene ID" value="CLYHEMG000057"/>
</dbReference>
<organism evidence="11 12">
    <name type="scientific">Clytia hemisphaerica</name>
    <dbReference type="NCBI Taxonomy" id="252671"/>
    <lineage>
        <taxon>Eukaryota</taxon>
        <taxon>Metazoa</taxon>
        <taxon>Cnidaria</taxon>
        <taxon>Hydrozoa</taxon>
        <taxon>Hydroidolina</taxon>
        <taxon>Leptothecata</taxon>
        <taxon>Obeliida</taxon>
        <taxon>Clytiidae</taxon>
        <taxon>Clytia</taxon>
    </lineage>
</organism>
<dbReference type="Proteomes" id="UP000594262">
    <property type="component" value="Unplaced"/>
</dbReference>
<comment type="subcellular location">
    <subcellularLocation>
        <location evidence="1 10">Golgi apparatus</location>
        <location evidence="1 10">Golgi stack membrane</location>
        <topology evidence="1 10">Single-pass type II membrane protein</topology>
    </subcellularLocation>
</comment>
<dbReference type="SUPFAM" id="SSF53448">
    <property type="entry name" value="Nucleotide-diphospho-sugar transferases"/>
    <property type="match status" value="2"/>
</dbReference>
<evidence type="ECO:0000256" key="4">
    <source>
        <dbReference type="ARBA" id="ARBA00022692"/>
    </source>
</evidence>
<keyword evidence="7 10" id="KW-0333">Golgi apparatus</keyword>
<dbReference type="AlphaFoldDB" id="A0A7M5UZW7"/>
<dbReference type="Gene3D" id="3.90.550.10">
    <property type="entry name" value="Spore Coat Polysaccharide Biosynthesis Protein SpsA, Chain A"/>
    <property type="match status" value="1"/>
</dbReference>
<keyword evidence="4 10" id="KW-0812">Transmembrane</keyword>
<keyword evidence="5 10" id="KW-0735">Signal-anchor</keyword>
<dbReference type="EC" id="2.4.1.-" evidence="10"/>
<dbReference type="RefSeq" id="XP_066925648.1">
    <property type="nucleotide sequence ID" value="XM_067069547.1"/>
</dbReference>
<dbReference type="OrthoDB" id="431432at2759"/>
<evidence type="ECO:0000256" key="10">
    <source>
        <dbReference type="RuleBase" id="RU364016"/>
    </source>
</evidence>
<dbReference type="Gene3D" id="3.90.550.50">
    <property type="match status" value="1"/>
</dbReference>
<dbReference type="PANTHER" id="PTHR12369">
    <property type="entry name" value="CHONDROITIN SYNTHASE"/>
    <property type="match status" value="1"/>
</dbReference>
<proteinExistence type="inferred from homology"/>
<evidence type="ECO:0000256" key="8">
    <source>
        <dbReference type="ARBA" id="ARBA00023136"/>
    </source>
</evidence>
<dbReference type="InterPro" id="IPR008428">
    <property type="entry name" value="Chond_GalNAc"/>
</dbReference>
<dbReference type="GO" id="GO:0032580">
    <property type="term" value="C:Golgi cisterna membrane"/>
    <property type="evidence" value="ECO:0007669"/>
    <property type="project" value="UniProtKB-SubCell"/>
</dbReference>
<protein>
    <recommendedName>
        <fullName evidence="10">Hexosyltransferase</fullName>
        <ecNumber evidence="10">2.4.1.-</ecNumber>
    </recommendedName>
</protein>